<reference evidence="2 3" key="1">
    <citation type="submission" date="2016-06" db="EMBL/GenBank/DDBJ databases">
        <authorList>
            <person name="Kjaerup R.B."/>
            <person name="Dalgaard T.S."/>
            <person name="Juul-Madsen H.R."/>
        </authorList>
    </citation>
    <scope>NUCLEOTIDE SEQUENCE [LARGE SCALE GENOMIC DNA]</scope>
</reference>
<protein>
    <submittedName>
        <fullName evidence="2">Uncharacterized protein</fullName>
    </submittedName>
</protein>
<feature type="region of interest" description="Disordered" evidence="1">
    <location>
        <begin position="23"/>
        <end position="80"/>
    </location>
</feature>
<accession>A0A1X7SA31</accession>
<feature type="compositionally biased region" description="Polar residues" evidence="1">
    <location>
        <begin position="66"/>
        <end position="80"/>
    </location>
</feature>
<dbReference type="AlphaFoldDB" id="A0A1X7SA31"/>
<evidence type="ECO:0000313" key="2">
    <source>
        <dbReference type="EMBL" id="SMQ56509.1"/>
    </source>
</evidence>
<dbReference type="EMBL" id="LT853707">
    <property type="protein sequence ID" value="SMQ56509.1"/>
    <property type="molecule type" value="Genomic_DNA"/>
</dbReference>
<sequence length="171" mass="18137">MARARDTAAWKILDEYSLFNNHDPNDSVWDGGADGAESAELSAEELSAEELSAEELSAEELDFPRQQRNNIHTTNPNIPGTSCHAIGRQGISAASNAVSSTKPANIITTSAFSSPRPENISTTITPIANESSSPSPKAILATPKHLALLHIDPHTADIAAAANVCTRRGRI</sequence>
<keyword evidence="3" id="KW-1185">Reference proteome</keyword>
<evidence type="ECO:0000313" key="3">
    <source>
        <dbReference type="Proteomes" id="UP000215127"/>
    </source>
</evidence>
<name>A0A1X7SA31_ZYMT9</name>
<evidence type="ECO:0000256" key="1">
    <source>
        <dbReference type="SAM" id="MobiDB-lite"/>
    </source>
</evidence>
<organism evidence="2 3">
    <name type="scientific">Zymoseptoria tritici (strain ST99CH_3D7)</name>
    <dbReference type="NCBI Taxonomy" id="1276538"/>
    <lineage>
        <taxon>Eukaryota</taxon>
        <taxon>Fungi</taxon>
        <taxon>Dikarya</taxon>
        <taxon>Ascomycota</taxon>
        <taxon>Pezizomycotina</taxon>
        <taxon>Dothideomycetes</taxon>
        <taxon>Dothideomycetidae</taxon>
        <taxon>Mycosphaerellales</taxon>
        <taxon>Mycosphaerellaceae</taxon>
        <taxon>Zymoseptoria</taxon>
    </lineage>
</organism>
<gene>
    <name evidence="2" type="ORF">ZT3D7_G11664</name>
</gene>
<proteinExistence type="predicted"/>
<dbReference type="Proteomes" id="UP000215127">
    <property type="component" value="Chromosome 19"/>
</dbReference>
<feature type="compositionally biased region" description="Acidic residues" evidence="1">
    <location>
        <begin position="42"/>
        <end position="61"/>
    </location>
</feature>